<dbReference type="KEGG" id="amuc:Pan181_51740"/>
<dbReference type="EMBL" id="CP036278">
    <property type="protein sequence ID" value="QDU58933.1"/>
    <property type="molecule type" value="Genomic_DNA"/>
</dbReference>
<evidence type="ECO:0008006" key="3">
    <source>
        <dbReference type="Google" id="ProtNLM"/>
    </source>
</evidence>
<dbReference type="SUPFAM" id="SSF81901">
    <property type="entry name" value="HCP-like"/>
    <property type="match status" value="1"/>
</dbReference>
<dbReference type="OrthoDB" id="5464673at2"/>
<proteinExistence type="predicted"/>
<gene>
    <name evidence="1" type="ORF">Pan181_51740</name>
</gene>
<evidence type="ECO:0000313" key="1">
    <source>
        <dbReference type="EMBL" id="QDU58933.1"/>
    </source>
</evidence>
<dbReference type="Gene3D" id="1.25.40.10">
    <property type="entry name" value="Tetratricopeptide repeat domain"/>
    <property type="match status" value="1"/>
</dbReference>
<dbReference type="Proteomes" id="UP000315750">
    <property type="component" value="Chromosome"/>
</dbReference>
<protein>
    <recommendedName>
        <fullName evidence="3">Sel1 repeat protein</fullName>
    </recommendedName>
</protein>
<accession>A0A518AW34</accession>
<organism evidence="1 2">
    <name type="scientific">Aeoliella mucimassa</name>
    <dbReference type="NCBI Taxonomy" id="2527972"/>
    <lineage>
        <taxon>Bacteria</taxon>
        <taxon>Pseudomonadati</taxon>
        <taxon>Planctomycetota</taxon>
        <taxon>Planctomycetia</taxon>
        <taxon>Pirellulales</taxon>
        <taxon>Lacipirellulaceae</taxon>
        <taxon>Aeoliella</taxon>
    </lineage>
</organism>
<dbReference type="AlphaFoldDB" id="A0A518AW34"/>
<name>A0A518AW34_9BACT</name>
<sequence>MSACHPSLSIDVMSLATPEAILMHINILKELVEAGNGRAAMQLAEVHFAILLSEEEDKMALLTSIKSPSEYHQIAFKHLTQEAMSGDGEAMHDLAVYFQVGRGGAPTDMEKCIEWNENALAAGYYFAANDLYTTYTTSPSHLNPERAKEMAEILRSHNCAVVELP</sequence>
<reference evidence="1 2" key="1">
    <citation type="submission" date="2019-02" db="EMBL/GenBank/DDBJ databases">
        <title>Deep-cultivation of Planctomycetes and their phenomic and genomic characterization uncovers novel biology.</title>
        <authorList>
            <person name="Wiegand S."/>
            <person name="Jogler M."/>
            <person name="Boedeker C."/>
            <person name="Pinto D."/>
            <person name="Vollmers J."/>
            <person name="Rivas-Marin E."/>
            <person name="Kohn T."/>
            <person name="Peeters S.H."/>
            <person name="Heuer A."/>
            <person name="Rast P."/>
            <person name="Oberbeckmann S."/>
            <person name="Bunk B."/>
            <person name="Jeske O."/>
            <person name="Meyerdierks A."/>
            <person name="Storesund J.E."/>
            <person name="Kallscheuer N."/>
            <person name="Luecker S."/>
            <person name="Lage O.M."/>
            <person name="Pohl T."/>
            <person name="Merkel B.J."/>
            <person name="Hornburger P."/>
            <person name="Mueller R.-W."/>
            <person name="Bruemmer F."/>
            <person name="Labrenz M."/>
            <person name="Spormann A.M."/>
            <person name="Op den Camp H."/>
            <person name="Overmann J."/>
            <person name="Amann R."/>
            <person name="Jetten M.S.M."/>
            <person name="Mascher T."/>
            <person name="Medema M.H."/>
            <person name="Devos D.P."/>
            <person name="Kaster A.-K."/>
            <person name="Ovreas L."/>
            <person name="Rohde M."/>
            <person name="Galperin M.Y."/>
            <person name="Jogler C."/>
        </authorList>
    </citation>
    <scope>NUCLEOTIDE SEQUENCE [LARGE SCALE GENOMIC DNA]</scope>
    <source>
        <strain evidence="1 2">Pan181</strain>
    </source>
</reference>
<dbReference type="InterPro" id="IPR011990">
    <property type="entry name" value="TPR-like_helical_dom_sf"/>
</dbReference>
<evidence type="ECO:0000313" key="2">
    <source>
        <dbReference type="Proteomes" id="UP000315750"/>
    </source>
</evidence>
<keyword evidence="2" id="KW-1185">Reference proteome</keyword>